<evidence type="ECO:0000256" key="5">
    <source>
        <dbReference type="ARBA" id="ARBA00022692"/>
    </source>
</evidence>
<evidence type="ECO:0000256" key="7">
    <source>
        <dbReference type="ARBA" id="ARBA00023136"/>
    </source>
</evidence>
<dbReference type="PANTHER" id="PTHR34702">
    <property type="entry name" value="NA(+)/H(+) ANTIPORTER SUBUNIT F1"/>
    <property type="match status" value="1"/>
</dbReference>
<keyword evidence="8" id="KW-0406">Ion transport</keyword>
<gene>
    <name evidence="10" type="ORF">RM529_03195</name>
</gene>
<feature type="transmembrane region" description="Helical" evidence="9">
    <location>
        <begin position="62"/>
        <end position="84"/>
    </location>
</feature>
<keyword evidence="8" id="KW-0050">Antiport</keyword>
<accession>A0ABU3CRZ5</accession>
<keyword evidence="7 8" id="KW-0472">Membrane</keyword>
<evidence type="ECO:0000256" key="4">
    <source>
        <dbReference type="ARBA" id="ARBA00022475"/>
    </source>
</evidence>
<dbReference type="InterPro" id="IPR007208">
    <property type="entry name" value="MrpF/PhaF-like"/>
</dbReference>
<dbReference type="RefSeq" id="WP_311483309.1">
    <property type="nucleotide sequence ID" value="NZ_JAVRHP010000009.1"/>
</dbReference>
<evidence type="ECO:0000256" key="9">
    <source>
        <dbReference type="SAM" id="Phobius"/>
    </source>
</evidence>
<feature type="transmembrane region" description="Helical" evidence="9">
    <location>
        <begin position="6"/>
        <end position="24"/>
    </location>
</feature>
<organism evidence="10 11">
    <name type="scientific">Autumnicola edwardsiae</name>
    <dbReference type="NCBI Taxonomy" id="3075594"/>
    <lineage>
        <taxon>Bacteria</taxon>
        <taxon>Pseudomonadati</taxon>
        <taxon>Bacteroidota</taxon>
        <taxon>Flavobacteriia</taxon>
        <taxon>Flavobacteriales</taxon>
        <taxon>Flavobacteriaceae</taxon>
        <taxon>Autumnicola</taxon>
    </lineage>
</organism>
<dbReference type="Pfam" id="PF04066">
    <property type="entry name" value="MrpF_PhaF"/>
    <property type="match status" value="1"/>
</dbReference>
<keyword evidence="4 8" id="KW-1003">Cell membrane</keyword>
<evidence type="ECO:0000256" key="2">
    <source>
        <dbReference type="ARBA" id="ARBA00009212"/>
    </source>
</evidence>
<sequence>MTLEDYLYFIILPVLMVAIILIFYRFLKGPSIADKIIALDLLITTGIGVISVYCIVSGKSTLLDVAMILALIAFLSTVALSYYLEKRNRK</sequence>
<comment type="caution">
    <text evidence="10">The sequence shown here is derived from an EMBL/GenBank/DDBJ whole genome shotgun (WGS) entry which is preliminary data.</text>
</comment>
<comment type="similarity">
    <text evidence="2 8">Belongs to the CPA3 antiporters (TC 2.A.63) subunit F family.</text>
</comment>
<reference evidence="10 11" key="1">
    <citation type="submission" date="2023-09" db="EMBL/GenBank/DDBJ databases">
        <authorList>
            <person name="Rey-Velasco X."/>
        </authorList>
    </citation>
    <scope>NUCLEOTIDE SEQUENCE [LARGE SCALE GENOMIC DNA]</scope>
    <source>
        <strain evidence="10 11">F297</strain>
    </source>
</reference>
<keyword evidence="5 9" id="KW-0812">Transmembrane</keyword>
<dbReference type="NCBIfam" id="NF009243">
    <property type="entry name" value="PRK12599.1-2"/>
    <property type="match status" value="1"/>
</dbReference>
<comment type="subcellular location">
    <subcellularLocation>
        <location evidence="1 8">Cell membrane</location>
        <topology evidence="1 8">Multi-pass membrane protein</topology>
    </subcellularLocation>
</comment>
<proteinExistence type="inferred from homology"/>
<evidence type="ECO:0000313" key="11">
    <source>
        <dbReference type="Proteomes" id="UP001248819"/>
    </source>
</evidence>
<dbReference type="PANTHER" id="PTHR34702:SF1">
    <property type="entry name" value="NA(+)_H(+) ANTIPORTER SUBUNIT F"/>
    <property type="match status" value="1"/>
</dbReference>
<evidence type="ECO:0000256" key="1">
    <source>
        <dbReference type="ARBA" id="ARBA00004651"/>
    </source>
</evidence>
<keyword evidence="6 9" id="KW-1133">Transmembrane helix</keyword>
<keyword evidence="3 8" id="KW-0813">Transport</keyword>
<dbReference type="PIRSF" id="PIRSF028784">
    <property type="entry name" value="MrpF"/>
    <property type="match status" value="1"/>
</dbReference>
<feature type="transmembrane region" description="Helical" evidence="9">
    <location>
        <begin position="36"/>
        <end position="56"/>
    </location>
</feature>
<evidence type="ECO:0000256" key="8">
    <source>
        <dbReference type="PIRNR" id="PIRNR028784"/>
    </source>
</evidence>
<protein>
    <submittedName>
        <fullName evidence="10">Cation:proton antiporter</fullName>
    </submittedName>
</protein>
<evidence type="ECO:0000256" key="6">
    <source>
        <dbReference type="ARBA" id="ARBA00022989"/>
    </source>
</evidence>
<dbReference type="EMBL" id="JAVRHP010000009">
    <property type="protein sequence ID" value="MDT0649131.1"/>
    <property type="molecule type" value="Genomic_DNA"/>
</dbReference>
<evidence type="ECO:0000313" key="10">
    <source>
        <dbReference type="EMBL" id="MDT0649131.1"/>
    </source>
</evidence>
<keyword evidence="11" id="KW-1185">Reference proteome</keyword>
<name>A0ABU3CRZ5_9FLAO</name>
<evidence type="ECO:0000256" key="3">
    <source>
        <dbReference type="ARBA" id="ARBA00022448"/>
    </source>
</evidence>
<dbReference type="Proteomes" id="UP001248819">
    <property type="component" value="Unassembled WGS sequence"/>
</dbReference>